<evidence type="ECO:0000313" key="1">
    <source>
        <dbReference type="EMBL" id="SEK15881.1"/>
    </source>
</evidence>
<dbReference type="AlphaFoldDB" id="A0AAQ1GQ30"/>
<proteinExistence type="predicted"/>
<dbReference type="RefSeq" id="WP_074987917.1">
    <property type="nucleotide sequence ID" value="NZ_CADFGN010000025.1"/>
</dbReference>
<comment type="caution">
    <text evidence="1">The sequence shown here is derived from an EMBL/GenBank/DDBJ whole genome shotgun (WGS) entry which is preliminary data.</text>
</comment>
<dbReference type="EMBL" id="FNZM01000055">
    <property type="protein sequence ID" value="SEK15881.1"/>
    <property type="molecule type" value="Genomic_DNA"/>
</dbReference>
<protein>
    <recommendedName>
        <fullName evidence="3">Fis family transcriptional regulator</fullName>
    </recommendedName>
</protein>
<dbReference type="Proteomes" id="UP000183529">
    <property type="component" value="Unassembled WGS sequence"/>
</dbReference>
<accession>A0AAQ1GQ30</accession>
<sequence length="165" mass="17932">MSNQSPARRPAGHSKALQLPMARHRASELILRTRLMLERARHSDIDQGLINHLAQVCIISGHIARAGHGLIPPARFDWVEQELAQTLLAFHESGAYGALPAPLLDGLTEVVNEYDRMLGTVRLELFAKASDYLDQLMTIAASGKAGQPRDLLKLPTRGSAAPAAT</sequence>
<gene>
    <name evidence="1" type="ORF">SAMN05216550_1553</name>
</gene>
<reference evidence="1 2" key="1">
    <citation type="submission" date="2016-10" db="EMBL/GenBank/DDBJ databases">
        <authorList>
            <person name="Varghese N."/>
            <person name="Submissions S."/>
        </authorList>
    </citation>
    <scope>NUCLEOTIDE SEQUENCE [LARGE SCALE GENOMIC DNA]</scope>
    <source>
        <strain evidence="1 2">LMG 22274</strain>
    </source>
</reference>
<evidence type="ECO:0000313" key="2">
    <source>
        <dbReference type="Proteomes" id="UP000183529"/>
    </source>
</evidence>
<name>A0AAQ1GQ30_9BURK</name>
<organism evidence="1 2">
    <name type="scientific">Paraburkholderia tropica</name>
    <dbReference type="NCBI Taxonomy" id="92647"/>
    <lineage>
        <taxon>Bacteria</taxon>
        <taxon>Pseudomonadati</taxon>
        <taxon>Pseudomonadota</taxon>
        <taxon>Betaproteobacteria</taxon>
        <taxon>Burkholderiales</taxon>
        <taxon>Burkholderiaceae</taxon>
        <taxon>Paraburkholderia</taxon>
    </lineage>
</organism>
<evidence type="ECO:0008006" key="3">
    <source>
        <dbReference type="Google" id="ProtNLM"/>
    </source>
</evidence>